<dbReference type="PANTHER" id="PTHR33048">
    <property type="entry name" value="PTH11-LIKE INTEGRAL MEMBRANE PROTEIN (AFU_ORTHOLOGUE AFUA_5G11245)"/>
    <property type="match status" value="1"/>
</dbReference>
<dbReference type="RefSeq" id="XP_070890145.1">
    <property type="nucleotide sequence ID" value="XM_071030850.1"/>
</dbReference>
<dbReference type="InterPro" id="IPR052337">
    <property type="entry name" value="SAT4-like"/>
</dbReference>
<proteinExistence type="inferred from homology"/>
<keyword evidence="2 7" id="KW-0812">Transmembrane</keyword>
<feature type="transmembrane region" description="Helical" evidence="7">
    <location>
        <begin position="236"/>
        <end position="261"/>
    </location>
</feature>
<feature type="transmembrane region" description="Helical" evidence="7">
    <location>
        <begin position="118"/>
        <end position="141"/>
    </location>
</feature>
<dbReference type="PANTHER" id="PTHR33048:SF96">
    <property type="entry name" value="INTEGRAL MEMBRANE PROTEIN"/>
    <property type="match status" value="1"/>
</dbReference>
<feature type="domain" description="Rhodopsin" evidence="8">
    <location>
        <begin position="25"/>
        <end position="268"/>
    </location>
</feature>
<evidence type="ECO:0000259" key="8">
    <source>
        <dbReference type="Pfam" id="PF20684"/>
    </source>
</evidence>
<accession>A0ABR4M3J5</accession>
<evidence type="ECO:0000256" key="7">
    <source>
        <dbReference type="SAM" id="Phobius"/>
    </source>
</evidence>
<comment type="similarity">
    <text evidence="5">Belongs to the SAT4 family.</text>
</comment>
<feature type="region of interest" description="Disordered" evidence="6">
    <location>
        <begin position="295"/>
        <end position="338"/>
    </location>
</feature>
<keyword evidence="4 7" id="KW-0472">Membrane</keyword>
<evidence type="ECO:0000313" key="10">
    <source>
        <dbReference type="Proteomes" id="UP001610432"/>
    </source>
</evidence>
<keyword evidence="10" id="KW-1185">Reference proteome</keyword>
<feature type="transmembrane region" description="Helical" evidence="7">
    <location>
        <begin position="209"/>
        <end position="230"/>
    </location>
</feature>
<feature type="transmembrane region" description="Helical" evidence="7">
    <location>
        <begin position="91"/>
        <end position="111"/>
    </location>
</feature>
<comment type="caution">
    <text evidence="9">The sequence shown here is derived from an EMBL/GenBank/DDBJ whole genome shotgun (WGS) entry which is preliminary data.</text>
</comment>
<dbReference type="Proteomes" id="UP001610432">
    <property type="component" value="Unassembled WGS sequence"/>
</dbReference>
<dbReference type="GeneID" id="98145922"/>
<name>A0ABR4M3J5_9EURO</name>
<protein>
    <recommendedName>
        <fullName evidence="8">Rhodopsin domain-containing protein</fullName>
    </recommendedName>
</protein>
<organism evidence="9 10">
    <name type="scientific">Aspergillus lucknowensis</name>
    <dbReference type="NCBI Taxonomy" id="176173"/>
    <lineage>
        <taxon>Eukaryota</taxon>
        <taxon>Fungi</taxon>
        <taxon>Dikarya</taxon>
        <taxon>Ascomycota</taxon>
        <taxon>Pezizomycotina</taxon>
        <taxon>Eurotiomycetes</taxon>
        <taxon>Eurotiomycetidae</taxon>
        <taxon>Eurotiales</taxon>
        <taxon>Aspergillaceae</taxon>
        <taxon>Aspergillus</taxon>
        <taxon>Aspergillus subgen. Nidulantes</taxon>
    </lineage>
</organism>
<gene>
    <name evidence="9" type="ORF">BJX67DRAFT_369981</name>
</gene>
<evidence type="ECO:0000256" key="1">
    <source>
        <dbReference type="ARBA" id="ARBA00004141"/>
    </source>
</evidence>
<evidence type="ECO:0000256" key="3">
    <source>
        <dbReference type="ARBA" id="ARBA00022989"/>
    </source>
</evidence>
<dbReference type="EMBL" id="JBFXLQ010000004">
    <property type="protein sequence ID" value="KAL2871166.1"/>
    <property type="molecule type" value="Genomic_DNA"/>
</dbReference>
<dbReference type="Pfam" id="PF20684">
    <property type="entry name" value="Fung_rhodopsin"/>
    <property type="match status" value="1"/>
</dbReference>
<evidence type="ECO:0000256" key="4">
    <source>
        <dbReference type="ARBA" id="ARBA00023136"/>
    </source>
</evidence>
<evidence type="ECO:0000256" key="5">
    <source>
        <dbReference type="ARBA" id="ARBA00038359"/>
    </source>
</evidence>
<evidence type="ECO:0000256" key="6">
    <source>
        <dbReference type="SAM" id="MobiDB-lite"/>
    </source>
</evidence>
<evidence type="ECO:0000256" key="2">
    <source>
        <dbReference type="ARBA" id="ARBA00022692"/>
    </source>
</evidence>
<evidence type="ECO:0000313" key="9">
    <source>
        <dbReference type="EMBL" id="KAL2871166.1"/>
    </source>
</evidence>
<feature type="transmembrane region" description="Helical" evidence="7">
    <location>
        <begin position="6"/>
        <end position="29"/>
    </location>
</feature>
<feature type="transmembrane region" description="Helical" evidence="7">
    <location>
        <begin position="176"/>
        <end position="197"/>
    </location>
</feature>
<reference evidence="9 10" key="1">
    <citation type="submission" date="2024-07" db="EMBL/GenBank/DDBJ databases">
        <title>Section-level genome sequencing and comparative genomics of Aspergillus sections Usti and Cavernicolus.</title>
        <authorList>
            <consortium name="Lawrence Berkeley National Laboratory"/>
            <person name="Nybo J.L."/>
            <person name="Vesth T.C."/>
            <person name="Theobald S."/>
            <person name="Frisvad J.C."/>
            <person name="Larsen T.O."/>
            <person name="Kjaerboelling I."/>
            <person name="Rothschild-Mancinelli K."/>
            <person name="Lyhne E.K."/>
            <person name="Kogle M.E."/>
            <person name="Barry K."/>
            <person name="Clum A."/>
            <person name="Na H."/>
            <person name="Ledsgaard L."/>
            <person name="Lin J."/>
            <person name="Lipzen A."/>
            <person name="Kuo A."/>
            <person name="Riley R."/>
            <person name="Mondo S."/>
            <person name="Labutti K."/>
            <person name="Haridas S."/>
            <person name="Pangalinan J."/>
            <person name="Salamov A.A."/>
            <person name="Simmons B.A."/>
            <person name="Magnuson J.K."/>
            <person name="Chen J."/>
            <person name="Drula E."/>
            <person name="Henrissat B."/>
            <person name="Wiebenga A."/>
            <person name="Lubbers R.J."/>
            <person name="Gomes A.C."/>
            <person name="Macurrencykelacurrency M.R."/>
            <person name="Stajich J."/>
            <person name="Grigoriev I.V."/>
            <person name="Mortensen U.H."/>
            <person name="De Vries R.P."/>
            <person name="Baker S.E."/>
            <person name="Andersen M.R."/>
        </authorList>
    </citation>
    <scope>NUCLEOTIDE SEQUENCE [LARGE SCALE GENOMIC DNA]</scope>
    <source>
        <strain evidence="9 10">CBS 449.75</strain>
    </source>
</reference>
<sequence length="338" mass="37083">MGYDPTGCIVVCLVFVVAAWLFTAVRLYVRIHFGKGPFLDDLLAVFAMFLFTAYTLIFTYCQFVGSVPLAIHPSPESGREGLKHFFICDMLYTAGTYLMKLSFTCMLLRLVQTTLQFVVLFVIMISGAAVTLASIIHASLFCHPPSYHWNRFDNPSAQGHCEAFWSRMVMTLVQGVWIMAADIILGLVIPFMLLWGMRMHPRTKLSIRVLLGLGSLASIATIIRLVYLGIATNPQISWAIIPIAFWSIIEQGVSILCIAAATWKPLFVKLGALDPRDESPVLLQTRDVLGDEAGFHDHDNDAFGSSGQTGSGNGSGDGSGSRSSWVPKNAIPSSHNTD</sequence>
<dbReference type="InterPro" id="IPR049326">
    <property type="entry name" value="Rhodopsin_dom_fungi"/>
</dbReference>
<feature type="transmembrane region" description="Helical" evidence="7">
    <location>
        <begin position="41"/>
        <end position="71"/>
    </location>
</feature>
<keyword evidence="3 7" id="KW-1133">Transmembrane helix</keyword>
<feature type="compositionally biased region" description="Gly residues" evidence="6">
    <location>
        <begin position="307"/>
        <end position="319"/>
    </location>
</feature>
<comment type="subcellular location">
    <subcellularLocation>
        <location evidence="1">Membrane</location>
        <topology evidence="1">Multi-pass membrane protein</topology>
    </subcellularLocation>
</comment>